<dbReference type="PANTHER" id="PTHR14326">
    <property type="entry name" value="TARGETING PROTEIN FOR XKLP2"/>
    <property type="match status" value="1"/>
</dbReference>
<comment type="similarity">
    <text evidence="3">Belongs to the TPX2 family.</text>
</comment>
<feature type="compositionally biased region" description="Basic and acidic residues" evidence="8">
    <location>
        <begin position="13"/>
        <end position="22"/>
    </location>
</feature>
<evidence type="ECO:0000256" key="6">
    <source>
        <dbReference type="ARBA" id="ARBA00023242"/>
    </source>
</evidence>
<evidence type="ECO:0000313" key="11">
    <source>
        <dbReference type="Ensembl" id="ENSCINP00000018317.3"/>
    </source>
</evidence>
<dbReference type="GO" id="GO:0005634">
    <property type="term" value="C:nucleus"/>
    <property type="evidence" value="ECO:0007669"/>
    <property type="project" value="UniProtKB-SubCell"/>
</dbReference>
<protein>
    <recommendedName>
        <fullName evidence="13">TPX2 C-terminal domain-containing protein</fullName>
    </recommendedName>
</protein>
<reference evidence="11" key="4">
    <citation type="submission" date="2025-09" db="UniProtKB">
        <authorList>
            <consortium name="Ensembl"/>
        </authorList>
    </citation>
    <scope>IDENTIFICATION</scope>
</reference>
<evidence type="ECO:0000256" key="8">
    <source>
        <dbReference type="SAM" id="MobiDB-lite"/>
    </source>
</evidence>
<dbReference type="OMA" id="XGVPEKK"/>
<keyword evidence="7" id="KW-0175">Coiled coil</keyword>
<dbReference type="PANTHER" id="PTHR14326:SF44">
    <property type="entry name" value="TARGETING PROTEIN FOR XKLP2"/>
    <property type="match status" value="1"/>
</dbReference>
<feature type="coiled-coil region" evidence="7">
    <location>
        <begin position="427"/>
        <end position="457"/>
    </location>
</feature>
<organism evidence="11 12">
    <name type="scientific">Ciona intestinalis</name>
    <name type="common">Transparent sea squirt</name>
    <name type="synonym">Ascidia intestinalis</name>
    <dbReference type="NCBI Taxonomy" id="7719"/>
    <lineage>
        <taxon>Eukaryota</taxon>
        <taxon>Metazoa</taxon>
        <taxon>Chordata</taxon>
        <taxon>Tunicata</taxon>
        <taxon>Ascidiacea</taxon>
        <taxon>Phlebobranchia</taxon>
        <taxon>Cionidae</taxon>
        <taxon>Ciona</taxon>
    </lineage>
</organism>
<dbReference type="InterPro" id="IPR027330">
    <property type="entry name" value="TPX2_central_dom"/>
</dbReference>
<feature type="region of interest" description="Disordered" evidence="8">
    <location>
        <begin position="1"/>
        <end position="81"/>
    </location>
</feature>
<dbReference type="GeneTree" id="ENSGT00390000009842"/>
<evidence type="ECO:0000256" key="7">
    <source>
        <dbReference type="SAM" id="Coils"/>
    </source>
</evidence>
<dbReference type="GO" id="GO:0005819">
    <property type="term" value="C:spindle"/>
    <property type="evidence" value="ECO:0007669"/>
    <property type="project" value="UniProtKB-SubCell"/>
</dbReference>
<dbReference type="Pfam" id="PF12214">
    <property type="entry name" value="TPX2_importin"/>
    <property type="match status" value="1"/>
</dbReference>
<reference evidence="11" key="2">
    <citation type="journal article" date="2008" name="Genome Biol.">
        <title>Improved genome assembly and evidence-based global gene model set for the chordate Ciona intestinalis: new insight into intron and operon populations.</title>
        <authorList>
            <person name="Satou Y."/>
            <person name="Mineta K."/>
            <person name="Ogasawara M."/>
            <person name="Sasakura Y."/>
            <person name="Shoguchi E."/>
            <person name="Ueno K."/>
            <person name="Yamada L."/>
            <person name="Matsumoto J."/>
            <person name="Wasserscheid J."/>
            <person name="Dewar K."/>
            <person name="Wiley G.B."/>
            <person name="Macmil S.L."/>
            <person name="Roe B.A."/>
            <person name="Zeller R.W."/>
            <person name="Hastings K.E."/>
            <person name="Lemaire P."/>
            <person name="Lindquist E."/>
            <person name="Endo T."/>
            <person name="Hotta K."/>
            <person name="Inaba K."/>
        </authorList>
    </citation>
    <scope>NUCLEOTIDE SEQUENCE [LARGE SCALE GENOMIC DNA]</scope>
    <source>
        <strain evidence="11">wild type</strain>
    </source>
</reference>
<dbReference type="GO" id="GO:0060236">
    <property type="term" value="P:regulation of mitotic spindle organization"/>
    <property type="evidence" value="ECO:0007669"/>
    <property type="project" value="InterPro"/>
</dbReference>
<reference evidence="12" key="1">
    <citation type="journal article" date="2002" name="Science">
        <title>The draft genome of Ciona intestinalis: insights into chordate and vertebrate origins.</title>
        <authorList>
            <person name="Dehal P."/>
            <person name="Satou Y."/>
            <person name="Campbell R.K."/>
            <person name="Chapman J."/>
            <person name="Degnan B."/>
            <person name="De Tomaso A."/>
            <person name="Davidson B."/>
            <person name="Di Gregorio A."/>
            <person name="Gelpke M."/>
            <person name="Goodstein D.M."/>
            <person name="Harafuji N."/>
            <person name="Hastings K.E."/>
            <person name="Ho I."/>
            <person name="Hotta K."/>
            <person name="Huang W."/>
            <person name="Kawashima T."/>
            <person name="Lemaire P."/>
            <person name="Martinez D."/>
            <person name="Meinertzhagen I.A."/>
            <person name="Necula S."/>
            <person name="Nonaka M."/>
            <person name="Putnam N."/>
            <person name="Rash S."/>
            <person name="Saiga H."/>
            <person name="Satake M."/>
            <person name="Terry A."/>
            <person name="Yamada L."/>
            <person name="Wang H.G."/>
            <person name="Awazu S."/>
            <person name="Azumi K."/>
            <person name="Boore J."/>
            <person name="Branno M."/>
            <person name="Chin-Bow S."/>
            <person name="DeSantis R."/>
            <person name="Doyle S."/>
            <person name="Francino P."/>
            <person name="Keys D.N."/>
            <person name="Haga S."/>
            <person name="Hayashi H."/>
            <person name="Hino K."/>
            <person name="Imai K.S."/>
            <person name="Inaba K."/>
            <person name="Kano S."/>
            <person name="Kobayashi K."/>
            <person name="Kobayashi M."/>
            <person name="Lee B.I."/>
            <person name="Makabe K.W."/>
            <person name="Manohar C."/>
            <person name="Matassi G."/>
            <person name="Medina M."/>
            <person name="Mochizuki Y."/>
            <person name="Mount S."/>
            <person name="Morishita T."/>
            <person name="Miura S."/>
            <person name="Nakayama A."/>
            <person name="Nishizaka S."/>
            <person name="Nomoto H."/>
            <person name="Ohta F."/>
            <person name="Oishi K."/>
            <person name="Rigoutsos I."/>
            <person name="Sano M."/>
            <person name="Sasaki A."/>
            <person name="Sasakura Y."/>
            <person name="Shoguchi E."/>
            <person name="Shin-i T."/>
            <person name="Spagnuolo A."/>
            <person name="Stainier D."/>
            <person name="Suzuki M.M."/>
            <person name="Tassy O."/>
            <person name="Takatori N."/>
            <person name="Tokuoka M."/>
            <person name="Yagi K."/>
            <person name="Yoshizaki F."/>
            <person name="Wada S."/>
            <person name="Zhang C."/>
            <person name="Hyatt P.D."/>
            <person name="Larimer F."/>
            <person name="Detter C."/>
            <person name="Doggett N."/>
            <person name="Glavina T."/>
            <person name="Hawkins T."/>
            <person name="Richardson P."/>
            <person name="Lucas S."/>
            <person name="Kohara Y."/>
            <person name="Levine M."/>
            <person name="Satoh N."/>
            <person name="Rokhsar D.S."/>
        </authorList>
    </citation>
    <scope>NUCLEOTIDE SEQUENCE [LARGE SCALE GENOMIC DNA]</scope>
</reference>
<feature type="compositionally biased region" description="Basic and acidic residues" evidence="8">
    <location>
        <begin position="64"/>
        <end position="81"/>
    </location>
</feature>
<feature type="compositionally biased region" description="Low complexity" evidence="8">
    <location>
        <begin position="28"/>
        <end position="38"/>
    </location>
</feature>
<keyword evidence="12" id="KW-1185">Reference proteome</keyword>
<dbReference type="InParanoid" id="F6RC10"/>
<dbReference type="Proteomes" id="UP000008144">
    <property type="component" value="Chromosome 3"/>
</dbReference>
<dbReference type="GO" id="GO:0005874">
    <property type="term" value="C:microtubule"/>
    <property type="evidence" value="ECO:0007669"/>
    <property type="project" value="InterPro"/>
</dbReference>
<dbReference type="Ensembl" id="ENSCINT00000018317.3">
    <property type="protein sequence ID" value="ENSCINP00000018317.3"/>
    <property type="gene ID" value="ENSCING00000009020.3"/>
</dbReference>
<keyword evidence="4" id="KW-0963">Cytoplasm</keyword>
<keyword evidence="5" id="KW-0206">Cytoskeleton</keyword>
<keyword evidence="6" id="KW-0539">Nucleus</keyword>
<evidence type="ECO:0000256" key="5">
    <source>
        <dbReference type="ARBA" id="ARBA00023212"/>
    </source>
</evidence>
<feature type="domain" description="TPX2 C-terminal" evidence="9">
    <location>
        <begin position="410"/>
        <end position="483"/>
    </location>
</feature>
<evidence type="ECO:0000256" key="1">
    <source>
        <dbReference type="ARBA" id="ARBA00004123"/>
    </source>
</evidence>
<evidence type="ECO:0000259" key="10">
    <source>
        <dbReference type="Pfam" id="PF12214"/>
    </source>
</evidence>
<dbReference type="AlphaFoldDB" id="F6RC10"/>
<reference evidence="11" key="3">
    <citation type="submission" date="2025-08" db="UniProtKB">
        <authorList>
            <consortium name="Ensembl"/>
        </authorList>
    </citation>
    <scope>IDENTIFICATION</scope>
</reference>
<dbReference type="HOGENOM" id="CLU_022592_0_0_1"/>
<feature type="compositionally biased region" description="Basic residues" evidence="8">
    <location>
        <begin position="45"/>
        <end position="56"/>
    </location>
</feature>
<evidence type="ECO:0000256" key="3">
    <source>
        <dbReference type="ARBA" id="ARBA00005885"/>
    </source>
</evidence>
<evidence type="ECO:0000259" key="9">
    <source>
        <dbReference type="Pfam" id="PF06886"/>
    </source>
</evidence>
<evidence type="ECO:0008006" key="13">
    <source>
        <dbReference type="Google" id="ProtNLM"/>
    </source>
</evidence>
<dbReference type="STRING" id="7719.ENSCINP00000018317"/>
<evidence type="ECO:0000313" key="12">
    <source>
        <dbReference type="Proteomes" id="UP000008144"/>
    </source>
</evidence>
<dbReference type="Pfam" id="PF06886">
    <property type="entry name" value="TPX2"/>
    <property type="match status" value="1"/>
</dbReference>
<evidence type="ECO:0000256" key="4">
    <source>
        <dbReference type="ARBA" id="ARBA00022490"/>
    </source>
</evidence>
<sequence length="496" mass="57264">MKTKPSLTVPKEFQFKTTDRATKAHPMSTRSDSAASSSNDFMKDLRKHNPSPHKLKPTVVKPFHFSDDNKKAKRKLERDADHGSAFVPMAAVIRDFHKSTPKRFRARNENVPLAKNGPMKALKVTIPKTPHFSKIRSRPIATMSAKEKEELEVQEMKNYQFKAKEVSNTEVTLKKVEKKPSTVPVEFNLHTENRTSKQEDHEIKQKPFKARPVPVAILEKPTGIKEKQVAEVTIPQSPAFALKHRIKPPPVVPDKNSTKPTYYHPPPIFGVPFMPKVVSTKLEVKPFSFDKSDKERFAKKQEKIKQQKEKEAEMFLVLRITHAEPVLANKKSKEPTKAKPFNLETDHRAANRAEKWSKQVEDEVQQLRDKTLFKANTDIDVVLKKPWKPKKLSRDPVGKLLIISVAMDPHLHSDERAKERRLFDEKLAFEKQQMAKLLEEQKKKQELQDKEEIARLRKSMEHKASEIKHYKTVTVALSEKKLTEPHSPHFSTRFKK</sequence>
<proteinExistence type="inferred from homology"/>
<dbReference type="EMBL" id="EAAA01001778">
    <property type="status" value="NOT_ANNOTATED_CDS"/>
    <property type="molecule type" value="Genomic_DNA"/>
</dbReference>
<feature type="domain" description="TPX2 central" evidence="10">
    <location>
        <begin position="122"/>
        <end position="240"/>
    </location>
</feature>
<dbReference type="InterPro" id="IPR009675">
    <property type="entry name" value="TPX2_fam"/>
</dbReference>
<name>F6RC10_CIOIN</name>
<comment type="subcellular location">
    <subcellularLocation>
        <location evidence="2">Cytoplasm</location>
        <location evidence="2">Cytoskeleton</location>
        <location evidence="2">Spindle</location>
    </subcellularLocation>
    <subcellularLocation>
        <location evidence="1">Nucleus</location>
    </subcellularLocation>
</comment>
<dbReference type="InterPro" id="IPR027329">
    <property type="entry name" value="TPX2_C"/>
</dbReference>
<evidence type="ECO:0000256" key="2">
    <source>
        <dbReference type="ARBA" id="ARBA00004186"/>
    </source>
</evidence>
<accession>F6RC10</accession>